<organism evidence="6 7">
    <name type="scientific">Victivallis lenta</name>
    <dbReference type="NCBI Taxonomy" id="2606640"/>
    <lineage>
        <taxon>Bacteria</taxon>
        <taxon>Pseudomonadati</taxon>
        <taxon>Lentisphaerota</taxon>
        <taxon>Lentisphaeria</taxon>
        <taxon>Victivallales</taxon>
        <taxon>Victivallaceae</taxon>
        <taxon>Victivallis</taxon>
    </lineage>
</organism>
<dbReference type="SMART" id="SM00342">
    <property type="entry name" value="HTH_ARAC"/>
    <property type="match status" value="1"/>
</dbReference>
<dbReference type="InterPro" id="IPR009057">
    <property type="entry name" value="Homeodomain-like_sf"/>
</dbReference>
<accession>A0A844FZZ6</accession>
<name>A0A844FZZ6_9BACT</name>
<evidence type="ECO:0000313" key="7">
    <source>
        <dbReference type="Proteomes" id="UP000435649"/>
    </source>
</evidence>
<sequence length="303" mass="34437">MEKALENRIRELALRLESRPPVQFPPSDGLPGEPGGVLIQRRCADVKINPGGSERLKLFHKRFVLTAALKQEGLVCVNDLAFPIAPGYASLVYPFQYHHYVVDQSDFFWLVISFELERMFYPETLYHCSVQLTETSWRLLARMLEIYLGHGGGEPRVRRYLNCLLAELDAEPRRIDAGTHALASDRRVRLFEEINGYICLHLADSGLSVEEIARRHGVSRSYLYTVFETMLGCHPAEYIRQLRLRQACRLLKSGRWLLSEVAAESGFSSLSVFSRSFRRMTGVSPSEYMRSAAAGQAEETASF</sequence>
<dbReference type="PANTHER" id="PTHR46796">
    <property type="entry name" value="HTH-TYPE TRANSCRIPTIONAL ACTIVATOR RHAS-RELATED"/>
    <property type="match status" value="1"/>
</dbReference>
<reference evidence="6 7" key="1">
    <citation type="submission" date="2019-08" db="EMBL/GenBank/DDBJ databases">
        <title>In-depth cultivation of the pig gut microbiome towards novel bacterial diversity and tailored functional studies.</title>
        <authorList>
            <person name="Wylensek D."/>
            <person name="Hitch T.C.A."/>
            <person name="Clavel T."/>
        </authorList>
    </citation>
    <scope>NUCLEOTIDE SEQUENCE [LARGE SCALE GENOMIC DNA]</scope>
    <source>
        <strain evidence="6 7">BBE-744-WT-12</strain>
    </source>
</reference>
<evidence type="ECO:0000256" key="4">
    <source>
        <dbReference type="ARBA" id="ARBA00023163"/>
    </source>
</evidence>
<dbReference type="RefSeq" id="WP_106053916.1">
    <property type="nucleotide sequence ID" value="NZ_DBFCGB010000276.1"/>
</dbReference>
<keyword evidence="3" id="KW-0010">Activator</keyword>
<proteinExistence type="predicted"/>
<dbReference type="GO" id="GO:0003700">
    <property type="term" value="F:DNA-binding transcription factor activity"/>
    <property type="evidence" value="ECO:0007669"/>
    <property type="project" value="InterPro"/>
</dbReference>
<dbReference type="PRINTS" id="PR00032">
    <property type="entry name" value="HTHARAC"/>
</dbReference>
<feature type="domain" description="HTH araC/xylS-type" evidence="5">
    <location>
        <begin position="192"/>
        <end position="291"/>
    </location>
</feature>
<evidence type="ECO:0000259" key="5">
    <source>
        <dbReference type="PROSITE" id="PS01124"/>
    </source>
</evidence>
<protein>
    <submittedName>
        <fullName evidence="6">Helix-turn-helix transcriptional regulator</fullName>
    </submittedName>
</protein>
<dbReference type="PROSITE" id="PS01124">
    <property type="entry name" value="HTH_ARAC_FAMILY_2"/>
    <property type="match status" value="1"/>
</dbReference>
<keyword evidence="2" id="KW-0238">DNA-binding</keyword>
<keyword evidence="1" id="KW-0805">Transcription regulation</keyword>
<evidence type="ECO:0000256" key="2">
    <source>
        <dbReference type="ARBA" id="ARBA00023125"/>
    </source>
</evidence>
<dbReference type="Proteomes" id="UP000435649">
    <property type="component" value="Unassembled WGS sequence"/>
</dbReference>
<dbReference type="InterPro" id="IPR037923">
    <property type="entry name" value="HTH-like"/>
</dbReference>
<gene>
    <name evidence="6" type="ORF">FYJ85_04370</name>
</gene>
<dbReference type="InterPro" id="IPR018062">
    <property type="entry name" value="HTH_AraC-typ_CS"/>
</dbReference>
<dbReference type="InterPro" id="IPR050204">
    <property type="entry name" value="AraC_XylS_family_regulators"/>
</dbReference>
<dbReference type="EMBL" id="VUNS01000003">
    <property type="protein sequence ID" value="MST96282.1"/>
    <property type="molecule type" value="Genomic_DNA"/>
</dbReference>
<dbReference type="Gene3D" id="1.10.10.60">
    <property type="entry name" value="Homeodomain-like"/>
    <property type="match status" value="2"/>
</dbReference>
<evidence type="ECO:0000256" key="3">
    <source>
        <dbReference type="ARBA" id="ARBA00023159"/>
    </source>
</evidence>
<keyword evidence="7" id="KW-1185">Reference proteome</keyword>
<comment type="caution">
    <text evidence="6">The sequence shown here is derived from an EMBL/GenBank/DDBJ whole genome shotgun (WGS) entry which is preliminary data.</text>
</comment>
<dbReference type="AlphaFoldDB" id="A0A844FZZ6"/>
<dbReference type="SUPFAM" id="SSF46689">
    <property type="entry name" value="Homeodomain-like"/>
    <property type="match status" value="2"/>
</dbReference>
<dbReference type="SUPFAM" id="SSF51215">
    <property type="entry name" value="Regulatory protein AraC"/>
    <property type="match status" value="1"/>
</dbReference>
<dbReference type="PANTHER" id="PTHR46796:SF6">
    <property type="entry name" value="ARAC SUBFAMILY"/>
    <property type="match status" value="1"/>
</dbReference>
<dbReference type="InterPro" id="IPR018060">
    <property type="entry name" value="HTH_AraC"/>
</dbReference>
<keyword evidence="4" id="KW-0804">Transcription</keyword>
<dbReference type="PROSITE" id="PS00041">
    <property type="entry name" value="HTH_ARAC_FAMILY_1"/>
    <property type="match status" value="1"/>
</dbReference>
<evidence type="ECO:0000313" key="6">
    <source>
        <dbReference type="EMBL" id="MST96282.1"/>
    </source>
</evidence>
<dbReference type="Pfam" id="PF12833">
    <property type="entry name" value="HTH_18"/>
    <property type="match status" value="1"/>
</dbReference>
<dbReference type="GO" id="GO:0043565">
    <property type="term" value="F:sequence-specific DNA binding"/>
    <property type="evidence" value="ECO:0007669"/>
    <property type="project" value="InterPro"/>
</dbReference>
<dbReference type="InterPro" id="IPR020449">
    <property type="entry name" value="Tscrpt_reg_AraC-type_HTH"/>
</dbReference>
<evidence type="ECO:0000256" key="1">
    <source>
        <dbReference type="ARBA" id="ARBA00023015"/>
    </source>
</evidence>